<evidence type="ECO:0000313" key="3">
    <source>
        <dbReference type="EMBL" id="KAL0529798.1"/>
    </source>
</evidence>
<accession>A0AAW3C7M6</accession>
<name>A0AAW3C7M6_9TRYP</name>
<proteinExistence type="predicted"/>
<dbReference type="Proteomes" id="UP001443563">
    <property type="component" value="Unassembled WGS sequence"/>
</dbReference>
<dbReference type="Proteomes" id="UP001500493">
    <property type="component" value="Unassembled WGS sequence"/>
</dbReference>
<dbReference type="EMBL" id="JBAMZJ010000010">
    <property type="protein sequence ID" value="KAL0529798.1"/>
    <property type="molecule type" value="Genomic_DNA"/>
</dbReference>
<comment type="caution">
    <text evidence="3">The sequence shown here is derived from an EMBL/GenBank/DDBJ whole genome shotgun (WGS) entry which is preliminary data.</text>
</comment>
<reference evidence="3 4" key="1">
    <citation type="submission" date="2024-02" db="EMBL/GenBank/DDBJ databases">
        <title>FIRST GENOME SEQUENCES OF Leishmania (Viannia) shawi, Leishmania (Viannia) lindenbergi AND Leishmania (Viannia) utingensis.</title>
        <authorList>
            <person name="Resadore F."/>
            <person name="Custodio M.G.F."/>
            <person name="Boite M.C."/>
            <person name="Cupolillo E."/>
            <person name="Ferreira G.E.M."/>
        </authorList>
    </citation>
    <scope>NUCLEOTIDE SEQUENCE</scope>
    <source>
        <strain evidence="2 4">MCEB/BR/1984/M8408</strain>
        <strain evidence="3">MHOM/BR/2013/18 LTA MLF</strain>
    </source>
</reference>
<evidence type="ECO:0008006" key="6">
    <source>
        <dbReference type="Google" id="ProtNLM"/>
    </source>
</evidence>
<keyword evidence="4" id="KW-1185">Reference proteome</keyword>
<protein>
    <recommendedName>
        <fullName evidence="6">Ubiquitin-like protease family profile domain-containing protein</fullName>
    </recommendedName>
</protein>
<evidence type="ECO:0000313" key="5">
    <source>
        <dbReference type="Proteomes" id="UP001500493"/>
    </source>
</evidence>
<gene>
    <name evidence="2" type="ORF">Q4I29_001491</name>
    <name evidence="3" type="ORF">Q4I32_001555</name>
</gene>
<feature type="region of interest" description="Disordered" evidence="1">
    <location>
        <begin position="115"/>
        <end position="155"/>
    </location>
</feature>
<evidence type="ECO:0000256" key="1">
    <source>
        <dbReference type="SAM" id="MobiDB-lite"/>
    </source>
</evidence>
<feature type="compositionally biased region" description="Gly residues" evidence="1">
    <location>
        <begin position="1"/>
        <end position="19"/>
    </location>
</feature>
<dbReference type="AlphaFoldDB" id="A0AAW3C7M6"/>
<feature type="compositionally biased region" description="Basic residues" evidence="1">
    <location>
        <begin position="125"/>
        <end position="135"/>
    </location>
</feature>
<organism evidence="3 5">
    <name type="scientific">Leishmania shawi</name>
    <dbReference type="NCBI Taxonomy" id="5680"/>
    <lineage>
        <taxon>Eukaryota</taxon>
        <taxon>Discoba</taxon>
        <taxon>Euglenozoa</taxon>
        <taxon>Kinetoplastea</taxon>
        <taxon>Metakinetoplastina</taxon>
        <taxon>Trypanosomatida</taxon>
        <taxon>Trypanosomatidae</taxon>
        <taxon>Leishmaniinae</taxon>
        <taxon>Leishmania</taxon>
        <taxon>Leishmania guyanensis species complex</taxon>
    </lineage>
</organism>
<dbReference type="EMBL" id="JBAMZM010000010">
    <property type="protein sequence ID" value="KAL0511460.1"/>
    <property type="molecule type" value="Genomic_DNA"/>
</dbReference>
<evidence type="ECO:0000313" key="4">
    <source>
        <dbReference type="Proteomes" id="UP001443563"/>
    </source>
</evidence>
<sequence length="155" mass="17006">MTGNIGGGGARRGPLGSGGVNRQQAPPREAQGHFARVQCETLLPPAVQAAQARRAEKTGLLLKIPMVKIEVNGRRHWVLVLIPHHVVRLVRPVTSYLSSSSLHSFYPPQPLALQGMRSIPPAGRPHYRGTQHKSHHNPDPAAARPRRSLADDRDW</sequence>
<evidence type="ECO:0000313" key="2">
    <source>
        <dbReference type="EMBL" id="KAL0511460.1"/>
    </source>
</evidence>
<feature type="region of interest" description="Disordered" evidence="1">
    <location>
        <begin position="1"/>
        <end position="31"/>
    </location>
</feature>